<evidence type="ECO:0000256" key="5">
    <source>
        <dbReference type="ARBA" id="ARBA00032061"/>
    </source>
</evidence>
<dbReference type="GO" id="GO:0043541">
    <property type="term" value="C:UDP-N-acetylglucosamine transferase complex"/>
    <property type="evidence" value="ECO:0007669"/>
    <property type="project" value="TreeGrafter"/>
</dbReference>
<evidence type="ECO:0000259" key="8">
    <source>
        <dbReference type="Pfam" id="PF04101"/>
    </source>
</evidence>
<dbReference type="PANTHER" id="PTHR47043">
    <property type="entry name" value="UDP-N-ACETYLGLUCOSAMINE TRANSFERASE SUBUNIT ALG13"/>
    <property type="match status" value="1"/>
</dbReference>
<organism evidence="9 10">
    <name type="scientific">Exidia glandulosa HHB12029</name>
    <dbReference type="NCBI Taxonomy" id="1314781"/>
    <lineage>
        <taxon>Eukaryota</taxon>
        <taxon>Fungi</taxon>
        <taxon>Dikarya</taxon>
        <taxon>Basidiomycota</taxon>
        <taxon>Agaricomycotina</taxon>
        <taxon>Agaricomycetes</taxon>
        <taxon>Auriculariales</taxon>
        <taxon>Exidiaceae</taxon>
        <taxon>Exidia</taxon>
    </lineage>
</organism>
<evidence type="ECO:0000256" key="4">
    <source>
        <dbReference type="ARBA" id="ARBA00024804"/>
    </source>
</evidence>
<dbReference type="InterPro" id="IPR052474">
    <property type="entry name" value="UDP-GlcNAc_transferase"/>
</dbReference>
<comment type="subunit">
    <text evidence="1 7">Heterodimer with ALG14 to form a functional enzyme.</text>
</comment>
<feature type="domain" description="Glycosyl transferase family 28 C-terminal" evidence="8">
    <location>
        <begin position="7"/>
        <end position="155"/>
    </location>
</feature>
<dbReference type="InParanoid" id="A0A166MT30"/>
<evidence type="ECO:0000313" key="10">
    <source>
        <dbReference type="Proteomes" id="UP000077266"/>
    </source>
</evidence>
<protein>
    <recommendedName>
        <fullName evidence="3 7">UDP-N-acetylglucosamine transferase subunit ALG13</fullName>
        <ecNumber evidence="2 7">2.4.1.141</ecNumber>
    </recommendedName>
    <alternativeName>
        <fullName evidence="5 7">Asparagine-linked glycosylation protein 13</fullName>
    </alternativeName>
</protein>
<dbReference type="Proteomes" id="UP000077266">
    <property type="component" value="Unassembled WGS sequence"/>
</dbReference>
<dbReference type="FunCoup" id="A0A166MT30">
    <property type="interactions" value="131"/>
</dbReference>
<dbReference type="STRING" id="1314781.A0A166MT30"/>
<proteinExistence type="inferred from homology"/>
<keyword evidence="7 9" id="KW-0808">Transferase</keyword>
<comment type="catalytic activity">
    <reaction evidence="6">
        <text>an N-acetyl-alpha-D-glucosaminyl-diphospho-di-trans,poly-cis-dolichol + UDP-N-acetyl-alpha-D-glucosamine = an N,N'-diacetylchitobiosyl-diphospho-di-trans,poly-cis-dolichol + UDP + H(+)</text>
        <dbReference type="Rhea" id="RHEA:23380"/>
        <dbReference type="Rhea" id="RHEA-COMP:19507"/>
        <dbReference type="Rhea" id="RHEA-COMP:19510"/>
        <dbReference type="ChEBI" id="CHEBI:15378"/>
        <dbReference type="ChEBI" id="CHEBI:57269"/>
        <dbReference type="ChEBI" id="CHEBI:57705"/>
        <dbReference type="ChEBI" id="CHEBI:58223"/>
        <dbReference type="ChEBI" id="CHEBI:58427"/>
        <dbReference type="EC" id="2.4.1.141"/>
    </reaction>
</comment>
<dbReference type="SUPFAM" id="SSF53756">
    <property type="entry name" value="UDP-Glycosyltransferase/glycogen phosphorylase"/>
    <property type="match status" value="1"/>
</dbReference>
<dbReference type="GO" id="GO:0006488">
    <property type="term" value="P:dolichol-linked oligosaccharide biosynthetic process"/>
    <property type="evidence" value="ECO:0007669"/>
    <property type="project" value="TreeGrafter"/>
</dbReference>
<accession>A0A166MT30</accession>
<dbReference type="EMBL" id="KV426931">
    <property type="protein sequence ID" value="KZV78367.1"/>
    <property type="molecule type" value="Genomic_DNA"/>
</dbReference>
<dbReference type="OrthoDB" id="20273at2759"/>
<dbReference type="Gene3D" id="3.40.50.2000">
    <property type="entry name" value="Glycogen Phosphorylase B"/>
    <property type="match status" value="1"/>
</dbReference>
<keyword evidence="7" id="KW-0328">Glycosyltransferase</keyword>
<comment type="subcellular location">
    <subcellularLocation>
        <location evidence="7">Endoplasmic reticulum</location>
    </subcellularLocation>
</comment>
<name>A0A166MT30_EXIGL</name>
<comment type="similarity">
    <text evidence="7">Belongs to the glycosyltransferase 28 family.</text>
</comment>
<dbReference type="GO" id="GO:0004577">
    <property type="term" value="F:N-acetylglucosaminyldiphosphodolichol N-acetylglucosaminyltransferase activity"/>
    <property type="evidence" value="ECO:0007669"/>
    <property type="project" value="UniProtKB-EC"/>
</dbReference>
<dbReference type="Pfam" id="PF04101">
    <property type="entry name" value="Glyco_tran_28_C"/>
    <property type="match status" value="1"/>
</dbReference>
<evidence type="ECO:0000256" key="2">
    <source>
        <dbReference type="ARBA" id="ARBA00012614"/>
    </source>
</evidence>
<evidence type="ECO:0000256" key="7">
    <source>
        <dbReference type="RuleBase" id="RU362128"/>
    </source>
</evidence>
<dbReference type="InterPro" id="IPR007235">
    <property type="entry name" value="Glyco_trans_28_C"/>
</dbReference>
<keyword evidence="10" id="KW-1185">Reference proteome</keyword>
<evidence type="ECO:0000256" key="6">
    <source>
        <dbReference type="ARBA" id="ARBA00048184"/>
    </source>
</evidence>
<dbReference type="AlphaFoldDB" id="A0A166MT30"/>
<dbReference type="PANTHER" id="PTHR47043:SF1">
    <property type="entry name" value="UDP-N-ACETYLGLUCOSAMINE TRANSFERASE SUBUNIT ALG13"/>
    <property type="match status" value="1"/>
</dbReference>
<evidence type="ECO:0000256" key="3">
    <source>
        <dbReference type="ARBA" id="ARBA00017468"/>
    </source>
</evidence>
<sequence length="175" mass="19154">MSPRSAFLTVGATAPFDALLSAVLDDDALRALRDKGYTHLEVQCGKTQLPDLAQVSSAPWHTQRQGVDISLWDFKSSLSEDIKRADLVISHAGSGTIVDVLRLGKALIVVPNTALLHNHQEEVARALHERRHLISCSVPDVARAIRDLDTSSLIPFPAFDGSEFQTILDEEMGFI</sequence>
<gene>
    <name evidence="7" type="primary">ALG13</name>
    <name evidence="9" type="ORF">EXIGLDRAFT_690159</name>
</gene>
<evidence type="ECO:0000256" key="1">
    <source>
        <dbReference type="ARBA" id="ARBA00011198"/>
    </source>
</evidence>
<evidence type="ECO:0000313" key="9">
    <source>
        <dbReference type="EMBL" id="KZV78367.1"/>
    </source>
</evidence>
<reference evidence="9 10" key="1">
    <citation type="journal article" date="2016" name="Mol. Biol. Evol.">
        <title>Comparative Genomics of Early-Diverging Mushroom-Forming Fungi Provides Insights into the Origins of Lignocellulose Decay Capabilities.</title>
        <authorList>
            <person name="Nagy L.G."/>
            <person name="Riley R."/>
            <person name="Tritt A."/>
            <person name="Adam C."/>
            <person name="Daum C."/>
            <person name="Floudas D."/>
            <person name="Sun H."/>
            <person name="Yadav J.S."/>
            <person name="Pangilinan J."/>
            <person name="Larsson K.H."/>
            <person name="Matsuura K."/>
            <person name="Barry K."/>
            <person name="Labutti K."/>
            <person name="Kuo R."/>
            <person name="Ohm R.A."/>
            <person name="Bhattacharya S.S."/>
            <person name="Shirouzu T."/>
            <person name="Yoshinaga Y."/>
            <person name="Martin F.M."/>
            <person name="Grigoriev I.V."/>
            <person name="Hibbett D.S."/>
        </authorList>
    </citation>
    <scope>NUCLEOTIDE SEQUENCE [LARGE SCALE GENOMIC DNA]</scope>
    <source>
        <strain evidence="9 10">HHB12029</strain>
    </source>
</reference>
<comment type="function">
    <text evidence="4 7">Involved in protein N-glycosylation. Essential for the second step of the dolichol-linked oligosaccharide pathway.</text>
</comment>
<dbReference type="EC" id="2.4.1.141" evidence="2 7"/>
<keyword evidence="7" id="KW-0256">Endoplasmic reticulum</keyword>